<evidence type="ECO:0000259" key="5">
    <source>
        <dbReference type="PROSITE" id="PS50158"/>
    </source>
</evidence>
<sequence length="205" mass="23790">MPSHRDLECKVYVGNLDKYATKEDVEMVFRRYGDIANVWVARSPPGFAFVEYHDERDAKDAVRGLDGEMLKGARIRVEISNGRIRPKPWLRGGDGDRRGGRRGGRRPFNSDDTCYVCGKHGHYAYDCTRSGGSRSHQSGGRRSSHYSRSRSRSPRRRSYSRSRSRSRDRSDRYSRDRSRDKSRSRSRSRSHSHYKRRSHSGSDKD</sequence>
<feature type="compositionally biased region" description="Basic residues" evidence="3">
    <location>
        <begin position="184"/>
        <end position="199"/>
    </location>
</feature>
<dbReference type="InterPro" id="IPR012677">
    <property type="entry name" value="Nucleotide-bd_a/b_plait_sf"/>
</dbReference>
<gene>
    <name evidence="6" type="ORF">OFUS_LOCUS12954</name>
</gene>
<keyword evidence="1" id="KW-0863">Zinc-finger</keyword>
<evidence type="ECO:0000256" key="1">
    <source>
        <dbReference type="PROSITE-ProRule" id="PRU00047"/>
    </source>
</evidence>
<dbReference type="GO" id="GO:0003723">
    <property type="term" value="F:RNA binding"/>
    <property type="evidence" value="ECO:0007669"/>
    <property type="project" value="UniProtKB-UniRule"/>
</dbReference>
<dbReference type="InterPro" id="IPR036875">
    <property type="entry name" value="Znf_CCHC_sf"/>
</dbReference>
<dbReference type="InterPro" id="IPR001878">
    <property type="entry name" value="Znf_CCHC"/>
</dbReference>
<dbReference type="SUPFAM" id="SSF54928">
    <property type="entry name" value="RNA-binding domain, RBD"/>
    <property type="match status" value="1"/>
</dbReference>
<dbReference type="OrthoDB" id="5970at2759"/>
<dbReference type="FunFam" id="3.30.70.330:FF:001074">
    <property type="entry name" value="Splicing factor, arginine/serine-rich 7"/>
    <property type="match status" value="1"/>
</dbReference>
<dbReference type="Pfam" id="PF00076">
    <property type="entry name" value="RRM_1"/>
    <property type="match status" value="1"/>
</dbReference>
<dbReference type="PANTHER" id="PTHR23147">
    <property type="entry name" value="SERINE/ARGININE RICH SPLICING FACTOR"/>
    <property type="match status" value="1"/>
</dbReference>
<dbReference type="AlphaFoldDB" id="A0A8S4P2A7"/>
<dbReference type="Gene3D" id="3.30.70.330">
    <property type="match status" value="1"/>
</dbReference>
<dbReference type="SMART" id="SM00343">
    <property type="entry name" value="ZnF_C2HC"/>
    <property type="match status" value="1"/>
</dbReference>
<dbReference type="CDD" id="cd12373">
    <property type="entry name" value="RRM_SRSF3_like"/>
    <property type="match status" value="1"/>
</dbReference>
<feature type="region of interest" description="Disordered" evidence="3">
    <location>
        <begin position="85"/>
        <end position="111"/>
    </location>
</feature>
<proteinExistence type="predicted"/>
<keyword evidence="2" id="KW-0694">RNA-binding</keyword>
<dbReference type="InterPro" id="IPR050907">
    <property type="entry name" value="SRSF"/>
</dbReference>
<protein>
    <submittedName>
        <fullName evidence="6">Uncharacterized protein</fullName>
    </submittedName>
</protein>
<keyword evidence="1" id="KW-0479">Metal-binding</keyword>
<feature type="domain" description="CCHC-type" evidence="5">
    <location>
        <begin position="114"/>
        <end position="129"/>
    </location>
</feature>
<evidence type="ECO:0000313" key="6">
    <source>
        <dbReference type="EMBL" id="CAH1787201.1"/>
    </source>
</evidence>
<dbReference type="InterPro" id="IPR035979">
    <property type="entry name" value="RBD_domain_sf"/>
</dbReference>
<dbReference type="Gene3D" id="4.10.60.10">
    <property type="entry name" value="Zinc finger, CCHC-type"/>
    <property type="match status" value="1"/>
</dbReference>
<keyword evidence="1" id="KW-0862">Zinc</keyword>
<dbReference type="InterPro" id="IPR000504">
    <property type="entry name" value="RRM_dom"/>
</dbReference>
<evidence type="ECO:0000313" key="7">
    <source>
        <dbReference type="Proteomes" id="UP000749559"/>
    </source>
</evidence>
<dbReference type="GO" id="GO:0008270">
    <property type="term" value="F:zinc ion binding"/>
    <property type="evidence" value="ECO:0007669"/>
    <property type="project" value="UniProtKB-KW"/>
</dbReference>
<dbReference type="SUPFAM" id="SSF57756">
    <property type="entry name" value="Retrovirus zinc finger-like domains"/>
    <property type="match status" value="1"/>
</dbReference>
<name>A0A8S4P2A7_OWEFU</name>
<feature type="compositionally biased region" description="Basic and acidic residues" evidence="3">
    <location>
        <begin position="165"/>
        <end position="183"/>
    </location>
</feature>
<accession>A0A8S4P2A7</accession>
<feature type="compositionally biased region" description="Basic residues" evidence="3">
    <location>
        <begin position="142"/>
        <end position="164"/>
    </location>
</feature>
<reference evidence="6" key="1">
    <citation type="submission" date="2022-03" db="EMBL/GenBank/DDBJ databases">
        <authorList>
            <person name="Martin C."/>
        </authorList>
    </citation>
    <scope>NUCLEOTIDE SEQUENCE</scope>
</reference>
<dbReference type="Proteomes" id="UP000749559">
    <property type="component" value="Unassembled WGS sequence"/>
</dbReference>
<dbReference type="EMBL" id="CAIIXF020000006">
    <property type="protein sequence ID" value="CAH1787201.1"/>
    <property type="molecule type" value="Genomic_DNA"/>
</dbReference>
<keyword evidence="7" id="KW-1185">Reference proteome</keyword>
<evidence type="ECO:0000256" key="2">
    <source>
        <dbReference type="PROSITE-ProRule" id="PRU00176"/>
    </source>
</evidence>
<dbReference type="PROSITE" id="PS50158">
    <property type="entry name" value="ZF_CCHC"/>
    <property type="match status" value="1"/>
</dbReference>
<feature type="region of interest" description="Disordered" evidence="3">
    <location>
        <begin position="129"/>
        <end position="205"/>
    </location>
</feature>
<organism evidence="6 7">
    <name type="scientific">Owenia fusiformis</name>
    <name type="common">Polychaete worm</name>
    <dbReference type="NCBI Taxonomy" id="6347"/>
    <lineage>
        <taxon>Eukaryota</taxon>
        <taxon>Metazoa</taxon>
        <taxon>Spiralia</taxon>
        <taxon>Lophotrochozoa</taxon>
        <taxon>Annelida</taxon>
        <taxon>Polychaeta</taxon>
        <taxon>Sedentaria</taxon>
        <taxon>Canalipalpata</taxon>
        <taxon>Sabellida</taxon>
        <taxon>Oweniida</taxon>
        <taxon>Oweniidae</taxon>
        <taxon>Owenia</taxon>
    </lineage>
</organism>
<dbReference type="PROSITE" id="PS50102">
    <property type="entry name" value="RRM"/>
    <property type="match status" value="1"/>
</dbReference>
<dbReference type="Pfam" id="PF00098">
    <property type="entry name" value="zf-CCHC"/>
    <property type="match status" value="1"/>
</dbReference>
<evidence type="ECO:0000259" key="4">
    <source>
        <dbReference type="PROSITE" id="PS50102"/>
    </source>
</evidence>
<evidence type="ECO:0000256" key="3">
    <source>
        <dbReference type="SAM" id="MobiDB-lite"/>
    </source>
</evidence>
<feature type="domain" description="RRM" evidence="4">
    <location>
        <begin position="9"/>
        <end position="82"/>
    </location>
</feature>
<comment type="caution">
    <text evidence="6">The sequence shown here is derived from an EMBL/GenBank/DDBJ whole genome shotgun (WGS) entry which is preliminary data.</text>
</comment>
<feature type="compositionally biased region" description="Low complexity" evidence="3">
    <location>
        <begin position="129"/>
        <end position="141"/>
    </location>
</feature>
<dbReference type="SMART" id="SM00360">
    <property type="entry name" value="RRM"/>
    <property type="match status" value="1"/>
</dbReference>